<evidence type="ECO:0000256" key="1">
    <source>
        <dbReference type="SAM" id="MobiDB-lite"/>
    </source>
</evidence>
<dbReference type="EMBL" id="CAJPWZ010001578">
    <property type="protein sequence ID" value="CAG2217860.1"/>
    <property type="molecule type" value="Genomic_DNA"/>
</dbReference>
<evidence type="ECO:0000313" key="3">
    <source>
        <dbReference type="Proteomes" id="UP000683360"/>
    </source>
</evidence>
<organism evidence="2 3">
    <name type="scientific">Mytilus edulis</name>
    <name type="common">Blue mussel</name>
    <dbReference type="NCBI Taxonomy" id="6550"/>
    <lineage>
        <taxon>Eukaryota</taxon>
        <taxon>Metazoa</taxon>
        <taxon>Spiralia</taxon>
        <taxon>Lophotrochozoa</taxon>
        <taxon>Mollusca</taxon>
        <taxon>Bivalvia</taxon>
        <taxon>Autobranchia</taxon>
        <taxon>Pteriomorphia</taxon>
        <taxon>Mytilida</taxon>
        <taxon>Mytiloidea</taxon>
        <taxon>Mytilidae</taxon>
        <taxon>Mytilinae</taxon>
        <taxon>Mytilus</taxon>
    </lineage>
</organism>
<evidence type="ECO:0000313" key="2">
    <source>
        <dbReference type="EMBL" id="CAG2217860.1"/>
    </source>
</evidence>
<keyword evidence="3" id="KW-1185">Reference proteome</keyword>
<comment type="caution">
    <text evidence="2">The sequence shown here is derived from an EMBL/GenBank/DDBJ whole genome shotgun (WGS) entry which is preliminary data.</text>
</comment>
<reference evidence="2" key="1">
    <citation type="submission" date="2021-03" db="EMBL/GenBank/DDBJ databases">
        <authorList>
            <person name="Bekaert M."/>
        </authorList>
    </citation>
    <scope>NUCLEOTIDE SEQUENCE</scope>
</reference>
<accession>A0A8S3SI51</accession>
<sequence>MTGQGMDIDMMKGQGRNTYMMAGQGIDTDMMTGQGMDTDMMKDQELYTYMMTGQGIYTYSMTGKRRDTYTIEGKVKNNQDSEEERDTNSITRKGSGNYRRDNNITTGQQILIVYQERGWILPVSHGRGENIDGLKSLQYVQKWEGYHRRGTV</sequence>
<dbReference type="Proteomes" id="UP000683360">
    <property type="component" value="Unassembled WGS sequence"/>
</dbReference>
<name>A0A8S3SI51_MYTED</name>
<dbReference type="AlphaFoldDB" id="A0A8S3SI51"/>
<feature type="region of interest" description="Disordered" evidence="1">
    <location>
        <begin position="72"/>
        <end position="102"/>
    </location>
</feature>
<protein>
    <submittedName>
        <fullName evidence="2">Uncharacterized protein</fullName>
    </submittedName>
</protein>
<proteinExistence type="predicted"/>
<gene>
    <name evidence="2" type="ORF">MEDL_31526</name>
</gene>